<feature type="domain" description="IDEAL" evidence="2">
    <location>
        <begin position="139"/>
        <end position="175"/>
    </location>
</feature>
<organism evidence="3 4">
    <name type="scientific">Lentibacillus kimchii</name>
    <dbReference type="NCBI Taxonomy" id="1542911"/>
    <lineage>
        <taxon>Bacteria</taxon>
        <taxon>Bacillati</taxon>
        <taxon>Bacillota</taxon>
        <taxon>Bacilli</taxon>
        <taxon>Bacillales</taxon>
        <taxon>Bacillaceae</taxon>
        <taxon>Lentibacillus</taxon>
    </lineage>
</organism>
<accession>A0ABW2UY61</accession>
<proteinExistence type="inferred from homology"/>
<evidence type="ECO:0000256" key="1">
    <source>
        <dbReference type="HAMAP-Rule" id="MF_00760"/>
    </source>
</evidence>
<dbReference type="InterPro" id="IPR038091">
    <property type="entry name" value="UPF0302_N_sf"/>
</dbReference>
<reference evidence="4" key="1">
    <citation type="journal article" date="2019" name="Int. J. Syst. Evol. Microbiol.">
        <title>The Global Catalogue of Microorganisms (GCM) 10K type strain sequencing project: providing services to taxonomists for standard genome sequencing and annotation.</title>
        <authorList>
            <consortium name="The Broad Institute Genomics Platform"/>
            <consortium name="The Broad Institute Genome Sequencing Center for Infectious Disease"/>
            <person name="Wu L."/>
            <person name="Ma J."/>
        </authorList>
    </citation>
    <scope>NUCLEOTIDE SEQUENCE [LARGE SCALE GENOMIC DNA]</scope>
    <source>
        <strain evidence="4">JCM 30234</strain>
    </source>
</reference>
<dbReference type="PIRSF" id="PIRSF007165">
    <property type="entry name" value="UCP007165"/>
    <property type="match status" value="1"/>
</dbReference>
<keyword evidence="4" id="KW-1185">Reference proteome</keyword>
<protein>
    <recommendedName>
        <fullName evidence="1">UPF0302 protein ACFQU8_13610</fullName>
    </recommendedName>
</protein>
<dbReference type="SMART" id="SM00914">
    <property type="entry name" value="IDEAL"/>
    <property type="match status" value="1"/>
</dbReference>
<dbReference type="RefSeq" id="WP_382361381.1">
    <property type="nucleotide sequence ID" value="NZ_JBHTGR010000057.1"/>
</dbReference>
<dbReference type="InterPro" id="IPR014957">
    <property type="entry name" value="IDEAL_dom"/>
</dbReference>
<dbReference type="InterPro" id="IPR027393">
    <property type="entry name" value="Virus_scaffolding_prot_C"/>
</dbReference>
<dbReference type="Gene3D" id="3.40.1530.30">
    <property type="entry name" value="Uncharacterised family UPF0302, N-terminal domain"/>
    <property type="match status" value="1"/>
</dbReference>
<dbReference type="Pfam" id="PF08864">
    <property type="entry name" value="UPF0302"/>
    <property type="match status" value="1"/>
</dbReference>
<dbReference type="InterPro" id="IPR014963">
    <property type="entry name" value="UPF0302_N"/>
</dbReference>
<dbReference type="Pfam" id="PF08858">
    <property type="entry name" value="IDEAL"/>
    <property type="match status" value="1"/>
</dbReference>
<evidence type="ECO:0000259" key="2">
    <source>
        <dbReference type="SMART" id="SM00914"/>
    </source>
</evidence>
<name>A0ABW2UY61_9BACI</name>
<evidence type="ECO:0000313" key="4">
    <source>
        <dbReference type="Proteomes" id="UP001596620"/>
    </source>
</evidence>
<dbReference type="InterPro" id="IPR011188">
    <property type="entry name" value="UPF0302"/>
</dbReference>
<comment type="caution">
    <text evidence="3">The sequence shown here is derived from an EMBL/GenBank/DDBJ whole genome shotgun (WGS) entry which is preliminary data.</text>
</comment>
<gene>
    <name evidence="3" type="ORF">ACFQU8_13610</name>
</gene>
<evidence type="ECO:0000313" key="3">
    <source>
        <dbReference type="EMBL" id="MFC7748223.1"/>
    </source>
</evidence>
<dbReference type="EMBL" id="JBHTGR010000057">
    <property type="protein sequence ID" value="MFC7748223.1"/>
    <property type="molecule type" value="Genomic_DNA"/>
</dbReference>
<dbReference type="Gene3D" id="4.10.810.10">
    <property type="entry name" value="Virus Scaffolding Protein, Chain A"/>
    <property type="match status" value="1"/>
</dbReference>
<dbReference type="HAMAP" id="MF_00760">
    <property type="entry name" value="UPF0302"/>
    <property type="match status" value="1"/>
</dbReference>
<dbReference type="NCBIfam" id="NF002965">
    <property type="entry name" value="PRK03636.1"/>
    <property type="match status" value="1"/>
</dbReference>
<sequence>MQSPVSVQDKKSFIEWFLSHYQLKKRESVWILNYILNHQTLLSNVHFVREAKFCPRGFIISSTSSTETAFRFHKKQLVTTDPEKAFHDIRMNQNTPLYIQLSFQNENQNALYAAVLIDNPFLPDDYFITAEDQERAQKILEKTIYDYQLKTIQENINKALDKRHKQNFNKWVKQLHKLENTDG</sequence>
<dbReference type="Proteomes" id="UP001596620">
    <property type="component" value="Unassembled WGS sequence"/>
</dbReference>
<comment type="similarity">
    <text evidence="1">Belongs to the UPF0302 family.</text>
</comment>